<dbReference type="InterPro" id="IPR025736">
    <property type="entry name" value="PucR_C-HTH_dom"/>
</dbReference>
<dbReference type="STRING" id="386301.SAMN05216282_10131"/>
<dbReference type="InterPro" id="IPR012914">
    <property type="entry name" value="PucR_dom"/>
</dbReference>
<feature type="domain" description="Purine catabolism PurC-like" evidence="2">
    <location>
        <begin position="30"/>
        <end position="123"/>
    </location>
</feature>
<dbReference type="Gene3D" id="1.10.10.2840">
    <property type="entry name" value="PucR C-terminal helix-turn-helix domain"/>
    <property type="match status" value="1"/>
</dbReference>
<reference evidence="4 5" key="1">
    <citation type="submission" date="2016-10" db="EMBL/GenBank/DDBJ databases">
        <authorList>
            <person name="de Groot N.N."/>
        </authorList>
    </citation>
    <scope>NUCLEOTIDE SEQUENCE [LARGE SCALE GENOMIC DNA]</scope>
    <source>
        <strain evidence="4 5">CGMCC 1.5382</strain>
    </source>
</reference>
<feature type="compositionally biased region" description="Low complexity" evidence="1">
    <location>
        <begin position="398"/>
        <end position="423"/>
    </location>
</feature>
<keyword evidence="5" id="KW-1185">Reference proteome</keyword>
<sequence>MVRISLARLCEQLGSDLLPHDGGHVARQGLTGVHISELDDPTPYLGGGELLLTTGIPFSGGADGAGRYVQRLVDRGVAALGLGLGAGTDEVPAELDAACREAGLALLIVPERTPFMHVSRAYWDLVGKAEQADLTASLSRQTSLARAATRPGAVASVVKALAEALGGWAAYVPADGTAETIWPLAEARLLPQLREETARLGLAGTHSSATFPLHGTDVVEYSIIADEKTAGFLAVGAGRALRAADRQLMLTGCMLLSVTAQQHWDRRRADAVLGGTAASLILHGYADAARLAADELGIPALAERVRLLAVRGGQVELLGNAELADRVAAMAPAGAAARLRRSIRRSGLRCTLDGLTYVILAETGAGASEEPGGEASGDRWVGSEPAGVPAGGAGAGPSVGSPGWLAAEPAGGPAAGQAAGPAAGQAAGPAAAQAGGQAGGRAGGLAAGPAGGLAAALSGPLLLGQVSGSVTEVGRACRRVAAGQLAVVDGLLDPQADDWVDALRSYSRADLVQTVRCYLRHRGQWEPTARELGVHRNSLRHRIGIASKLIEADLDDPDVAANLWLALRG</sequence>
<evidence type="ECO:0000259" key="3">
    <source>
        <dbReference type="Pfam" id="PF13556"/>
    </source>
</evidence>
<dbReference type="Pfam" id="PF13556">
    <property type="entry name" value="HTH_30"/>
    <property type="match status" value="1"/>
</dbReference>
<dbReference type="RefSeq" id="WP_167738550.1">
    <property type="nucleotide sequence ID" value="NZ_FNFU01000001.1"/>
</dbReference>
<feature type="domain" description="PucR C-terminal helix-turn-helix" evidence="3">
    <location>
        <begin position="511"/>
        <end position="568"/>
    </location>
</feature>
<name>A0A1G8WZD9_9MICO</name>
<feature type="region of interest" description="Disordered" evidence="1">
    <location>
        <begin position="366"/>
        <end position="423"/>
    </location>
</feature>
<dbReference type="PANTHER" id="PTHR33744">
    <property type="entry name" value="CARBOHYDRATE DIACID REGULATOR"/>
    <property type="match status" value="1"/>
</dbReference>
<accession>A0A1G8WZD9</accession>
<dbReference type="Pfam" id="PF07905">
    <property type="entry name" value="PucR"/>
    <property type="match status" value="1"/>
</dbReference>
<dbReference type="Proteomes" id="UP000198701">
    <property type="component" value="Unassembled WGS sequence"/>
</dbReference>
<evidence type="ECO:0000313" key="4">
    <source>
        <dbReference type="EMBL" id="SDJ83581.1"/>
    </source>
</evidence>
<dbReference type="InterPro" id="IPR042070">
    <property type="entry name" value="PucR_C-HTH_sf"/>
</dbReference>
<proteinExistence type="predicted"/>
<gene>
    <name evidence="4" type="ORF">SAMN05216282_10131</name>
</gene>
<dbReference type="AlphaFoldDB" id="A0A1G8WZD9"/>
<organism evidence="4 5">
    <name type="scientific">Cryobacterium psychrotolerans</name>
    <dbReference type="NCBI Taxonomy" id="386301"/>
    <lineage>
        <taxon>Bacteria</taxon>
        <taxon>Bacillati</taxon>
        <taxon>Actinomycetota</taxon>
        <taxon>Actinomycetes</taxon>
        <taxon>Micrococcales</taxon>
        <taxon>Microbacteriaceae</taxon>
        <taxon>Cryobacterium</taxon>
    </lineage>
</organism>
<evidence type="ECO:0000256" key="1">
    <source>
        <dbReference type="SAM" id="MobiDB-lite"/>
    </source>
</evidence>
<dbReference type="PANTHER" id="PTHR33744:SF1">
    <property type="entry name" value="DNA-BINDING TRANSCRIPTIONAL ACTIVATOR ADER"/>
    <property type="match status" value="1"/>
</dbReference>
<evidence type="ECO:0000313" key="5">
    <source>
        <dbReference type="Proteomes" id="UP000198701"/>
    </source>
</evidence>
<dbReference type="EMBL" id="FNFU01000001">
    <property type="protein sequence ID" value="SDJ83581.1"/>
    <property type="molecule type" value="Genomic_DNA"/>
</dbReference>
<dbReference type="InterPro" id="IPR051448">
    <property type="entry name" value="CdaR-like_regulators"/>
</dbReference>
<evidence type="ECO:0000259" key="2">
    <source>
        <dbReference type="Pfam" id="PF07905"/>
    </source>
</evidence>
<protein>
    <submittedName>
        <fullName evidence="4">Purine catabolism regulatory protein</fullName>
    </submittedName>
</protein>